<evidence type="ECO:0000313" key="6">
    <source>
        <dbReference type="Proteomes" id="UP000184465"/>
    </source>
</evidence>
<dbReference type="SUPFAM" id="SSF48008">
    <property type="entry name" value="GntR ligand-binding domain-like"/>
    <property type="match status" value="1"/>
</dbReference>
<dbReference type="InterPro" id="IPR008920">
    <property type="entry name" value="TF_FadR/GntR_C"/>
</dbReference>
<dbReference type="GO" id="GO:0003677">
    <property type="term" value="F:DNA binding"/>
    <property type="evidence" value="ECO:0007669"/>
    <property type="project" value="UniProtKB-KW"/>
</dbReference>
<reference evidence="5 6" key="1">
    <citation type="submission" date="2016-11" db="EMBL/GenBank/DDBJ databases">
        <authorList>
            <person name="Jaros S."/>
            <person name="Januszkiewicz K."/>
            <person name="Wedrychowicz H."/>
        </authorList>
    </citation>
    <scope>NUCLEOTIDE SEQUENCE [LARGE SCALE GENOMIC DNA]</scope>
    <source>
        <strain evidence="5 6">DSM 15212</strain>
    </source>
</reference>
<protein>
    <submittedName>
        <fullName evidence="5">DNA-binding transcriptional regulator, GntR family</fullName>
    </submittedName>
</protein>
<dbReference type="InterPro" id="IPR011711">
    <property type="entry name" value="GntR_C"/>
</dbReference>
<dbReference type="GO" id="GO:0003700">
    <property type="term" value="F:DNA-binding transcription factor activity"/>
    <property type="evidence" value="ECO:0007669"/>
    <property type="project" value="InterPro"/>
</dbReference>
<dbReference type="Proteomes" id="UP000184465">
    <property type="component" value="Unassembled WGS sequence"/>
</dbReference>
<accession>A0A1M6K1I5</accession>
<dbReference type="RefSeq" id="WP_073146532.1">
    <property type="nucleotide sequence ID" value="NZ_FRAG01000002.1"/>
</dbReference>
<dbReference type="Gene3D" id="1.20.120.530">
    <property type="entry name" value="GntR ligand-binding domain-like"/>
    <property type="match status" value="1"/>
</dbReference>
<dbReference type="AlphaFoldDB" id="A0A1M6K1I5"/>
<dbReference type="SUPFAM" id="SSF46785">
    <property type="entry name" value="Winged helix' DNA-binding domain"/>
    <property type="match status" value="1"/>
</dbReference>
<keyword evidence="6" id="KW-1185">Reference proteome</keyword>
<dbReference type="Gene3D" id="1.10.10.10">
    <property type="entry name" value="Winged helix-like DNA-binding domain superfamily/Winged helix DNA-binding domain"/>
    <property type="match status" value="1"/>
</dbReference>
<dbReference type="OrthoDB" id="389878at2"/>
<proteinExistence type="predicted"/>
<dbReference type="STRING" id="1121301.SAMN02745912_00212"/>
<name>A0A1M6K1I5_PARC5</name>
<keyword evidence="1" id="KW-0805">Transcription regulation</keyword>
<feature type="domain" description="HTH gntR-type" evidence="4">
    <location>
        <begin position="5"/>
        <end position="72"/>
    </location>
</feature>
<evidence type="ECO:0000313" key="5">
    <source>
        <dbReference type="EMBL" id="SHJ52774.1"/>
    </source>
</evidence>
<sequence>MNQYMSLKDHVYNYISQKINEGSLTPNEKINEQLICEELNISRTPVREALIQLATEGYLENIPRKGFRVRPIDENKAIEFYMIIGVLEGLAAYNAVDYITSKEISYMKELLISMDKAIDIELYDDYYKIQTVFHNTFVNICNNEELIRLINQLKRSFIRQTYINKESDNLYEILKVTNSEHKEIIKLFELKDKEKLRSYIRDVHWNTQNAKFDSI</sequence>
<dbReference type="InterPro" id="IPR036390">
    <property type="entry name" value="WH_DNA-bd_sf"/>
</dbReference>
<evidence type="ECO:0000256" key="3">
    <source>
        <dbReference type="ARBA" id="ARBA00023163"/>
    </source>
</evidence>
<dbReference type="Pfam" id="PF00392">
    <property type="entry name" value="GntR"/>
    <property type="match status" value="1"/>
</dbReference>
<gene>
    <name evidence="5" type="ORF">SAMN02745912_00212</name>
</gene>
<dbReference type="Pfam" id="PF07729">
    <property type="entry name" value="FCD"/>
    <property type="match status" value="1"/>
</dbReference>
<dbReference type="EMBL" id="FRAG01000002">
    <property type="protein sequence ID" value="SHJ52774.1"/>
    <property type="molecule type" value="Genomic_DNA"/>
</dbReference>
<dbReference type="InterPro" id="IPR000524">
    <property type="entry name" value="Tscrpt_reg_HTH_GntR"/>
</dbReference>
<dbReference type="SMART" id="SM00345">
    <property type="entry name" value="HTH_GNTR"/>
    <property type="match status" value="1"/>
</dbReference>
<evidence type="ECO:0000256" key="2">
    <source>
        <dbReference type="ARBA" id="ARBA00023125"/>
    </source>
</evidence>
<keyword evidence="2 5" id="KW-0238">DNA-binding</keyword>
<dbReference type="InterPro" id="IPR036388">
    <property type="entry name" value="WH-like_DNA-bd_sf"/>
</dbReference>
<organism evidence="5 6">
    <name type="scientific">Paramaledivibacter caminithermalis (strain DSM 15212 / CIP 107654 / DViRD3)</name>
    <name type="common">Clostridium caminithermale</name>
    <dbReference type="NCBI Taxonomy" id="1121301"/>
    <lineage>
        <taxon>Bacteria</taxon>
        <taxon>Bacillati</taxon>
        <taxon>Bacillota</taxon>
        <taxon>Clostridia</taxon>
        <taxon>Peptostreptococcales</taxon>
        <taxon>Caminicellaceae</taxon>
        <taxon>Paramaledivibacter</taxon>
    </lineage>
</organism>
<evidence type="ECO:0000259" key="4">
    <source>
        <dbReference type="PROSITE" id="PS50949"/>
    </source>
</evidence>
<evidence type="ECO:0000256" key="1">
    <source>
        <dbReference type="ARBA" id="ARBA00023015"/>
    </source>
</evidence>
<dbReference type="PANTHER" id="PTHR43537:SF24">
    <property type="entry name" value="GLUCONATE OPERON TRANSCRIPTIONAL REPRESSOR"/>
    <property type="match status" value="1"/>
</dbReference>
<dbReference type="PANTHER" id="PTHR43537">
    <property type="entry name" value="TRANSCRIPTIONAL REGULATOR, GNTR FAMILY"/>
    <property type="match status" value="1"/>
</dbReference>
<dbReference type="PROSITE" id="PS50949">
    <property type="entry name" value="HTH_GNTR"/>
    <property type="match status" value="1"/>
</dbReference>
<dbReference type="CDD" id="cd07377">
    <property type="entry name" value="WHTH_GntR"/>
    <property type="match status" value="1"/>
</dbReference>
<keyword evidence="3" id="KW-0804">Transcription</keyword>